<reference evidence="3" key="2">
    <citation type="journal article" date="2017" name="J. Anim. Genet.">
        <title>Multiple reference genome sequences of hot pepper reveal the massive evolution of plant disease resistance genes by retroduplication.</title>
        <authorList>
            <person name="Kim S."/>
            <person name="Park J."/>
            <person name="Yeom S.-I."/>
            <person name="Kim Y.-M."/>
            <person name="Seo E."/>
            <person name="Kim K.-T."/>
            <person name="Kim M.-S."/>
            <person name="Lee J.M."/>
            <person name="Cheong K."/>
            <person name="Shin H.-S."/>
            <person name="Kim S.-B."/>
            <person name="Han K."/>
            <person name="Lee J."/>
            <person name="Park M."/>
            <person name="Lee H.-A."/>
            <person name="Lee H.-Y."/>
            <person name="Lee Y."/>
            <person name="Oh S."/>
            <person name="Lee J.H."/>
            <person name="Choi E."/>
            <person name="Choi E."/>
            <person name="Lee S.E."/>
            <person name="Jeon J."/>
            <person name="Kim H."/>
            <person name="Choi G."/>
            <person name="Song H."/>
            <person name="Lee J."/>
            <person name="Lee S.-C."/>
            <person name="Kwon J.-K."/>
            <person name="Lee H.-Y."/>
            <person name="Koo N."/>
            <person name="Hong Y."/>
            <person name="Kim R.W."/>
            <person name="Kang W.-H."/>
            <person name="Huh J.H."/>
            <person name="Kang B.-C."/>
            <person name="Yang T.-J."/>
            <person name="Lee Y.-H."/>
            <person name="Bennetzen J.L."/>
            <person name="Choi D."/>
        </authorList>
    </citation>
    <scope>NUCLEOTIDE SEQUENCE [LARGE SCALE GENOMIC DNA]</scope>
    <source>
        <strain evidence="3">cv. PBC81</strain>
    </source>
</reference>
<feature type="compositionally biased region" description="Polar residues" evidence="1">
    <location>
        <begin position="175"/>
        <end position="187"/>
    </location>
</feature>
<dbReference type="OrthoDB" id="851873at2759"/>
<feature type="region of interest" description="Disordered" evidence="1">
    <location>
        <begin position="174"/>
        <end position="199"/>
    </location>
</feature>
<dbReference type="AlphaFoldDB" id="A0A2G2WAT0"/>
<reference evidence="2 3" key="1">
    <citation type="journal article" date="2017" name="Genome Biol.">
        <title>New reference genome sequences of hot pepper reveal the massive evolution of plant disease-resistance genes by retroduplication.</title>
        <authorList>
            <person name="Kim S."/>
            <person name="Park J."/>
            <person name="Yeom S.I."/>
            <person name="Kim Y.M."/>
            <person name="Seo E."/>
            <person name="Kim K.T."/>
            <person name="Kim M.S."/>
            <person name="Lee J.M."/>
            <person name="Cheong K."/>
            <person name="Shin H.S."/>
            <person name="Kim S.B."/>
            <person name="Han K."/>
            <person name="Lee J."/>
            <person name="Park M."/>
            <person name="Lee H.A."/>
            <person name="Lee H.Y."/>
            <person name="Lee Y."/>
            <person name="Oh S."/>
            <person name="Lee J.H."/>
            <person name="Choi E."/>
            <person name="Choi E."/>
            <person name="Lee S.E."/>
            <person name="Jeon J."/>
            <person name="Kim H."/>
            <person name="Choi G."/>
            <person name="Song H."/>
            <person name="Lee J."/>
            <person name="Lee S.C."/>
            <person name="Kwon J.K."/>
            <person name="Lee H.Y."/>
            <person name="Koo N."/>
            <person name="Hong Y."/>
            <person name="Kim R.W."/>
            <person name="Kang W.H."/>
            <person name="Huh J.H."/>
            <person name="Kang B.C."/>
            <person name="Yang T.J."/>
            <person name="Lee Y.H."/>
            <person name="Bennetzen J.L."/>
            <person name="Choi D."/>
        </authorList>
    </citation>
    <scope>NUCLEOTIDE SEQUENCE [LARGE SCALE GENOMIC DNA]</scope>
    <source>
        <strain evidence="3">cv. PBC81</strain>
    </source>
</reference>
<proteinExistence type="predicted"/>
<feature type="compositionally biased region" description="Basic and acidic residues" evidence="1">
    <location>
        <begin position="189"/>
        <end position="199"/>
    </location>
</feature>
<comment type="caution">
    <text evidence="2">The sequence shown here is derived from an EMBL/GenBank/DDBJ whole genome shotgun (WGS) entry which is preliminary data.</text>
</comment>
<evidence type="ECO:0000313" key="2">
    <source>
        <dbReference type="EMBL" id="PHT42312.1"/>
    </source>
</evidence>
<name>A0A2G2WAT0_CAPBA</name>
<evidence type="ECO:0000313" key="3">
    <source>
        <dbReference type="Proteomes" id="UP000224567"/>
    </source>
</evidence>
<organism evidence="2 3">
    <name type="scientific">Capsicum baccatum</name>
    <name type="common">Peruvian pepper</name>
    <dbReference type="NCBI Taxonomy" id="33114"/>
    <lineage>
        <taxon>Eukaryota</taxon>
        <taxon>Viridiplantae</taxon>
        <taxon>Streptophyta</taxon>
        <taxon>Embryophyta</taxon>
        <taxon>Tracheophyta</taxon>
        <taxon>Spermatophyta</taxon>
        <taxon>Magnoliopsida</taxon>
        <taxon>eudicotyledons</taxon>
        <taxon>Gunneridae</taxon>
        <taxon>Pentapetalae</taxon>
        <taxon>asterids</taxon>
        <taxon>lamiids</taxon>
        <taxon>Solanales</taxon>
        <taxon>Solanaceae</taxon>
        <taxon>Solanoideae</taxon>
        <taxon>Capsiceae</taxon>
        <taxon>Capsicum</taxon>
    </lineage>
</organism>
<dbReference type="Proteomes" id="UP000224567">
    <property type="component" value="Unassembled WGS sequence"/>
</dbReference>
<keyword evidence="3" id="KW-1185">Reference proteome</keyword>
<gene>
    <name evidence="2" type="ORF">CQW23_16337</name>
</gene>
<protein>
    <submittedName>
        <fullName evidence="2">Uncharacterized protein</fullName>
    </submittedName>
</protein>
<evidence type="ECO:0000256" key="1">
    <source>
        <dbReference type="SAM" id="MobiDB-lite"/>
    </source>
</evidence>
<accession>A0A2G2WAT0</accession>
<sequence length="199" mass="21455">MSIDPTKLLDPRMPSYTLTIYNLYLVEKSKFKNYDSLLGNRFAGCQARANNLGSVLENGDAICANGTLVKLHDENESKVANEKVSVTTSSHFICAACGGSSPVSASARKLEDPEVGPSLPGSANLLANADSGGLPLHVAPEKIALFLDQSLKLLWEDPIMNFIKRCEKEKDDKIGQNNGVEFSSISARDSPRAIAEKSL</sequence>
<dbReference type="EMBL" id="MLFT02000007">
    <property type="protein sequence ID" value="PHT42312.1"/>
    <property type="molecule type" value="Genomic_DNA"/>
</dbReference>